<keyword evidence="3" id="KW-0808">Transferase</keyword>
<keyword evidence="6" id="KW-0067">ATP-binding</keyword>
<reference evidence="12" key="1">
    <citation type="submission" date="2017-12" db="EMBL/GenBank/DDBJ databases">
        <authorList>
            <person name="Martens C."/>
            <person name="Dahlstrom E."/>
            <person name="Barbian K."/>
            <person name="Sykora L."/>
            <person name="Ricklefs S."/>
            <person name="Bruno D."/>
            <person name="Anzick I."/>
            <person name="Myles I."/>
            <person name="Datta S.K."/>
        </authorList>
    </citation>
    <scope>NUCLEOTIDE SEQUENCE</scope>
    <source>
        <strain evidence="12">AD2</strain>
        <plasmid evidence="12">p2-AD2</plasmid>
    </source>
</reference>
<dbReference type="Pfam" id="PF13614">
    <property type="entry name" value="AAA_31"/>
    <property type="match status" value="1"/>
</dbReference>
<evidence type="ECO:0000256" key="9">
    <source>
        <dbReference type="SAM" id="Phobius"/>
    </source>
</evidence>
<feature type="domain" description="Tyrosine-protein kinase G-rich" evidence="11">
    <location>
        <begin position="120"/>
        <end position="192"/>
    </location>
</feature>
<evidence type="ECO:0000256" key="5">
    <source>
        <dbReference type="ARBA" id="ARBA00022777"/>
    </source>
</evidence>
<comment type="similarity">
    <text evidence="1">Belongs to the CpsD/CapB family.</text>
</comment>
<proteinExistence type="inferred from homology"/>
<keyword evidence="9" id="KW-0812">Transmembrane</keyword>
<dbReference type="EC" id="2.7.10.2" evidence="2"/>
<keyword evidence="9" id="KW-0472">Membrane</keyword>
<evidence type="ECO:0000256" key="8">
    <source>
        <dbReference type="ARBA" id="ARBA00051245"/>
    </source>
</evidence>
<dbReference type="SUPFAM" id="SSF52540">
    <property type="entry name" value="P-loop containing nucleoside triphosphate hydrolases"/>
    <property type="match status" value="1"/>
</dbReference>
<dbReference type="InterPro" id="IPR032807">
    <property type="entry name" value="GNVR"/>
</dbReference>
<dbReference type="PANTHER" id="PTHR32309:SF13">
    <property type="entry name" value="FERRIC ENTEROBACTIN TRANSPORT PROTEIN FEPE"/>
    <property type="match status" value="1"/>
</dbReference>
<evidence type="ECO:0000256" key="4">
    <source>
        <dbReference type="ARBA" id="ARBA00022741"/>
    </source>
</evidence>
<dbReference type="Gene3D" id="3.40.50.300">
    <property type="entry name" value="P-loop containing nucleotide triphosphate hydrolases"/>
    <property type="match status" value="1"/>
</dbReference>
<dbReference type="GO" id="GO:0004715">
    <property type="term" value="F:non-membrane spanning protein tyrosine kinase activity"/>
    <property type="evidence" value="ECO:0007669"/>
    <property type="project" value="UniProtKB-EC"/>
</dbReference>
<dbReference type="EMBL" id="CP025187">
    <property type="protein sequence ID" value="AWV20318.1"/>
    <property type="molecule type" value="Genomic_DNA"/>
</dbReference>
<dbReference type="GO" id="GO:0005524">
    <property type="term" value="F:ATP binding"/>
    <property type="evidence" value="ECO:0007669"/>
    <property type="project" value="UniProtKB-KW"/>
</dbReference>
<organism evidence="12">
    <name type="scientific">Roseomonas mucosa</name>
    <dbReference type="NCBI Taxonomy" id="207340"/>
    <lineage>
        <taxon>Bacteria</taxon>
        <taxon>Pseudomonadati</taxon>
        <taxon>Pseudomonadota</taxon>
        <taxon>Alphaproteobacteria</taxon>
        <taxon>Acetobacterales</taxon>
        <taxon>Roseomonadaceae</taxon>
        <taxon>Roseomonas</taxon>
    </lineage>
</organism>
<gene>
    <name evidence="12" type="ORF">RADP37_04792a</name>
</gene>
<protein>
    <recommendedName>
        <fullName evidence="2">non-specific protein-tyrosine kinase</fullName>
        <ecNumber evidence="2">2.7.10.2</ecNumber>
    </recommendedName>
</protein>
<feature type="transmembrane region" description="Helical" evidence="9">
    <location>
        <begin position="172"/>
        <end position="190"/>
    </location>
</feature>
<dbReference type="InterPro" id="IPR005702">
    <property type="entry name" value="Wzc-like_C"/>
</dbReference>
<evidence type="ECO:0000256" key="1">
    <source>
        <dbReference type="ARBA" id="ARBA00007316"/>
    </source>
</evidence>
<feature type="domain" description="AAA" evidence="10">
    <location>
        <begin position="265"/>
        <end position="396"/>
    </location>
</feature>
<dbReference type="CDD" id="cd05387">
    <property type="entry name" value="BY-kinase"/>
    <property type="match status" value="1"/>
</dbReference>
<dbReference type="GO" id="GO:0005886">
    <property type="term" value="C:plasma membrane"/>
    <property type="evidence" value="ECO:0007669"/>
    <property type="project" value="TreeGrafter"/>
</dbReference>
<geneLocation type="plasmid" evidence="12">
    <name>p2-AD2</name>
</geneLocation>
<keyword evidence="7" id="KW-0829">Tyrosine-protein kinase</keyword>
<keyword evidence="5 12" id="KW-0418">Kinase</keyword>
<dbReference type="AlphaFoldDB" id="A0A4Y1MQX8"/>
<keyword evidence="12" id="KW-0614">Plasmid</keyword>
<keyword evidence="9" id="KW-1133">Transmembrane helix</keyword>
<dbReference type="NCBIfam" id="TIGR01007">
    <property type="entry name" value="eps_fam"/>
    <property type="match status" value="1"/>
</dbReference>
<dbReference type="InterPro" id="IPR025669">
    <property type="entry name" value="AAA_dom"/>
</dbReference>
<dbReference type="InterPro" id="IPR027417">
    <property type="entry name" value="P-loop_NTPase"/>
</dbReference>
<evidence type="ECO:0000256" key="2">
    <source>
        <dbReference type="ARBA" id="ARBA00011903"/>
    </source>
</evidence>
<evidence type="ECO:0000313" key="12">
    <source>
        <dbReference type="EMBL" id="AWV20318.1"/>
    </source>
</evidence>
<name>A0A4Y1MQX8_9PROT</name>
<evidence type="ECO:0000259" key="11">
    <source>
        <dbReference type="Pfam" id="PF13807"/>
    </source>
</evidence>
<evidence type="ECO:0000259" key="10">
    <source>
        <dbReference type="Pfam" id="PF13614"/>
    </source>
</evidence>
<comment type="catalytic activity">
    <reaction evidence="8">
        <text>L-tyrosyl-[protein] + ATP = O-phospho-L-tyrosyl-[protein] + ADP + H(+)</text>
        <dbReference type="Rhea" id="RHEA:10596"/>
        <dbReference type="Rhea" id="RHEA-COMP:10136"/>
        <dbReference type="Rhea" id="RHEA-COMP:20101"/>
        <dbReference type="ChEBI" id="CHEBI:15378"/>
        <dbReference type="ChEBI" id="CHEBI:30616"/>
        <dbReference type="ChEBI" id="CHEBI:46858"/>
        <dbReference type="ChEBI" id="CHEBI:61978"/>
        <dbReference type="ChEBI" id="CHEBI:456216"/>
        <dbReference type="EC" id="2.7.10.2"/>
    </reaction>
</comment>
<evidence type="ECO:0000256" key="6">
    <source>
        <dbReference type="ARBA" id="ARBA00022840"/>
    </source>
</evidence>
<evidence type="ECO:0000256" key="3">
    <source>
        <dbReference type="ARBA" id="ARBA00022679"/>
    </source>
</evidence>
<sequence length="453" mass="48467">MQAEAAAALASSRLQGAGDGKEVLENRTIADLRQQLAIMGRQRAEIVTRYGPDHPAAIAAARSSEQIQNQITAERQRVLGSLQRDQVSAEARVADLRGQVEGMKAEVALADGATAAMATLVRNVEVKRELFVDLSKRLSTMETDRRLVSGDARLVSTAQLPSRPWFPKRGPFLIVATILSAVVAVAVALIRDRADTSLRSVEGLGFRSGVPMLGRIPRVGRRRAPLPVAWRLDQPSDLQDAIRSIYARTLLAAEPRRVLLVTSGTAGEGKTFLALALARFSAAAGLRVLIVECDLRRPSIRSALKIPGDAGLSEHLRGTASLDDILHAGEAGRPDVIHAGRPAVDSTELLSKPGFRTLLRTVQDRYDLVLIDSPPTLLMPDARILASCADGVVMCASWAQSQTETVAHGIDDLRDAGANVLGIVIGMVREREYPLYGSGLLPAGGYPTISAAS</sequence>
<dbReference type="Pfam" id="PF13807">
    <property type="entry name" value="GNVR"/>
    <property type="match status" value="1"/>
</dbReference>
<evidence type="ECO:0000256" key="7">
    <source>
        <dbReference type="ARBA" id="ARBA00023137"/>
    </source>
</evidence>
<dbReference type="InterPro" id="IPR050445">
    <property type="entry name" value="Bact_polysacc_biosynth/exp"/>
</dbReference>
<dbReference type="PANTHER" id="PTHR32309">
    <property type="entry name" value="TYROSINE-PROTEIN KINASE"/>
    <property type="match status" value="1"/>
</dbReference>
<keyword evidence="4" id="KW-0547">Nucleotide-binding</keyword>
<accession>A0A4Y1MQX8</accession>